<keyword evidence="3" id="KW-1185">Reference proteome</keyword>
<dbReference type="Proteomes" id="UP001050691">
    <property type="component" value="Unassembled WGS sequence"/>
</dbReference>
<organism evidence="2 3">
    <name type="scientific">Clathrus columnatus</name>
    <dbReference type="NCBI Taxonomy" id="1419009"/>
    <lineage>
        <taxon>Eukaryota</taxon>
        <taxon>Fungi</taxon>
        <taxon>Dikarya</taxon>
        <taxon>Basidiomycota</taxon>
        <taxon>Agaricomycotina</taxon>
        <taxon>Agaricomycetes</taxon>
        <taxon>Phallomycetidae</taxon>
        <taxon>Phallales</taxon>
        <taxon>Clathraceae</taxon>
        <taxon>Clathrus</taxon>
    </lineage>
</organism>
<evidence type="ECO:0000256" key="1">
    <source>
        <dbReference type="SAM" id="MobiDB-lite"/>
    </source>
</evidence>
<reference evidence="2" key="1">
    <citation type="submission" date="2021-10" db="EMBL/GenBank/DDBJ databases">
        <title>De novo Genome Assembly of Clathrus columnatus (Basidiomycota, Fungi) Using Illumina and Nanopore Sequence Data.</title>
        <authorList>
            <person name="Ogiso-Tanaka E."/>
            <person name="Itagaki H."/>
            <person name="Hosoya T."/>
            <person name="Hosaka K."/>
        </authorList>
    </citation>
    <scope>NUCLEOTIDE SEQUENCE</scope>
    <source>
        <strain evidence="2">MO-923</strain>
    </source>
</reference>
<feature type="region of interest" description="Disordered" evidence="1">
    <location>
        <begin position="32"/>
        <end position="69"/>
    </location>
</feature>
<feature type="compositionally biased region" description="Pro residues" evidence="1">
    <location>
        <begin position="53"/>
        <end position="69"/>
    </location>
</feature>
<accession>A0AAV5A733</accession>
<evidence type="ECO:0000313" key="3">
    <source>
        <dbReference type="Proteomes" id="UP001050691"/>
    </source>
</evidence>
<comment type="caution">
    <text evidence="2">The sequence shown here is derived from an EMBL/GenBank/DDBJ whole genome shotgun (WGS) entry which is preliminary data.</text>
</comment>
<sequence>MLSTVPQIPTFFAAHRGSGPIGFSGETVWSMPGGFTTGNQAGYQTLDEDVEARPPPPSRSAGPQPPTTT</sequence>
<dbReference type="EMBL" id="BPWL01000004">
    <property type="protein sequence ID" value="GJJ09472.1"/>
    <property type="molecule type" value="Genomic_DNA"/>
</dbReference>
<proteinExistence type="predicted"/>
<name>A0AAV5A733_9AGAM</name>
<dbReference type="AlphaFoldDB" id="A0AAV5A733"/>
<protein>
    <submittedName>
        <fullName evidence="2">Uncharacterized protein</fullName>
    </submittedName>
</protein>
<evidence type="ECO:0000313" key="2">
    <source>
        <dbReference type="EMBL" id="GJJ09472.1"/>
    </source>
</evidence>
<gene>
    <name evidence="2" type="ORF">Clacol_003695</name>
</gene>